<dbReference type="Proteomes" id="UP000011082">
    <property type="component" value="Unassembled WGS sequence"/>
</dbReference>
<keyword evidence="4" id="KW-1185">Reference proteome</keyword>
<dbReference type="EMBL" id="JH370153">
    <property type="protein sequence ID" value="ELA40981.1"/>
    <property type="molecule type" value="Genomic_DNA"/>
</dbReference>
<dbReference type="Gene3D" id="2.30.30.100">
    <property type="match status" value="1"/>
</dbReference>
<dbReference type="OrthoDB" id="29543at2759"/>
<dbReference type="GO" id="GO:0032991">
    <property type="term" value="C:protein-containing complex"/>
    <property type="evidence" value="ECO:0007669"/>
    <property type="project" value="UniProtKB-ARBA"/>
</dbReference>
<evidence type="ECO:0000259" key="1">
    <source>
        <dbReference type="SMART" id="SM00651"/>
    </source>
</evidence>
<dbReference type="InterPro" id="IPR010920">
    <property type="entry name" value="LSM_dom_sf"/>
</dbReference>
<dbReference type="HOGENOM" id="CLU_076902_11_2_1"/>
<reference evidence="2" key="3">
    <citation type="submission" date="2011-10" db="EMBL/GenBank/DDBJ databases">
        <title>The Genome Sequence of Vittaforma corneae strain ATCC 50505.</title>
        <authorList>
            <consortium name="The Broad Institute Genome Sequencing Platform"/>
            <person name="Cuomo C."/>
            <person name="Didier E."/>
            <person name="Bowers L."/>
            <person name="Young S.K."/>
            <person name="Zeng Q."/>
            <person name="Gargeya S."/>
            <person name="Fitzgerald M."/>
            <person name="Haas B."/>
            <person name="Abouelleil A."/>
            <person name="Alvarado L."/>
            <person name="Arachchi H.M."/>
            <person name="Berlin A."/>
            <person name="Chapman S.B."/>
            <person name="Gearin G."/>
            <person name="Goldberg J."/>
            <person name="Griggs A."/>
            <person name="Gujja S."/>
            <person name="Hansen M."/>
            <person name="Heiman D."/>
            <person name="Howarth C."/>
            <person name="Larimer J."/>
            <person name="Lui A."/>
            <person name="MacDonald P.J.P."/>
            <person name="McCowen C."/>
            <person name="Montmayeur A."/>
            <person name="Murphy C."/>
            <person name="Neiman D."/>
            <person name="Pearson M."/>
            <person name="Priest M."/>
            <person name="Roberts A."/>
            <person name="Saif S."/>
            <person name="Shea T."/>
            <person name="Sisk P."/>
            <person name="Stolte C."/>
            <person name="Sykes S."/>
            <person name="Wortman J."/>
            <person name="Nusbaum C."/>
            <person name="Birren B."/>
        </authorList>
    </citation>
    <scope>NUCLEOTIDE SEQUENCE</scope>
    <source>
        <strain evidence="2">ATCC 50505</strain>
    </source>
</reference>
<name>L2GIX9_VITCO</name>
<accession>L2GIX9</accession>
<organism evidence="2 4">
    <name type="scientific">Vittaforma corneae (strain ATCC 50505)</name>
    <name type="common">Microsporidian parasite</name>
    <name type="synonym">Nosema corneum</name>
    <dbReference type="NCBI Taxonomy" id="993615"/>
    <lineage>
        <taxon>Eukaryota</taxon>
        <taxon>Fungi</taxon>
        <taxon>Fungi incertae sedis</taxon>
        <taxon>Microsporidia</taxon>
        <taxon>Nosematidae</taxon>
        <taxon>Vittaforma</taxon>
    </lineage>
</organism>
<dbReference type="EMBL" id="JH370183">
    <property type="protein sequence ID" value="ELA40838.1"/>
    <property type="molecule type" value="Genomic_DNA"/>
</dbReference>
<dbReference type="SUPFAM" id="SSF50182">
    <property type="entry name" value="Sm-like ribonucleoproteins"/>
    <property type="match status" value="1"/>
</dbReference>
<sequence>MTTDPIDILKKYINENVLAGIRTGECLEGKLIGFDEHHNVLLELNSVPRFVRGEVIVYIGQKNEGKH</sequence>
<evidence type="ECO:0000313" key="2">
    <source>
        <dbReference type="EMBL" id="ELA40838.1"/>
    </source>
</evidence>
<gene>
    <name evidence="3" type="ORF">VICG_02011</name>
    <name evidence="2" type="ORF">VICG_02127</name>
</gene>
<dbReference type="RefSeq" id="XP_007605456.1">
    <property type="nucleotide sequence ID" value="XM_007605394.1"/>
</dbReference>
<dbReference type="VEuPathDB" id="MicrosporidiaDB:VICG_02127"/>
<feature type="domain" description="Sm" evidence="1">
    <location>
        <begin position="7"/>
        <end position="61"/>
    </location>
</feature>
<reference evidence="4" key="1">
    <citation type="submission" date="2011-05" db="EMBL/GenBank/DDBJ databases">
        <title>The genome sequence of Vittaforma corneae strain ATCC 50505.</title>
        <authorList>
            <consortium name="The Broad Institute Genome Sequencing Platform"/>
            <person name="Cuomo C."/>
            <person name="Didier E."/>
            <person name="Bowers L."/>
            <person name="Young S.K."/>
            <person name="Zeng Q."/>
            <person name="Gargeya S."/>
            <person name="Fitzgerald M."/>
            <person name="Haas B."/>
            <person name="Abouelleil A."/>
            <person name="Alvarado L."/>
            <person name="Arachchi H.M."/>
            <person name="Berlin A."/>
            <person name="Chapman S.B."/>
            <person name="Gearin G."/>
            <person name="Goldberg J."/>
            <person name="Griggs A."/>
            <person name="Gujja S."/>
            <person name="Hansen M."/>
            <person name="Heiman D."/>
            <person name="Howarth C."/>
            <person name="Larimer J."/>
            <person name="Lui A."/>
            <person name="MacDonald P.J.P."/>
            <person name="McCowen C."/>
            <person name="Montmayeur A."/>
            <person name="Murphy C."/>
            <person name="Neiman D."/>
            <person name="Pearson M."/>
            <person name="Priest M."/>
            <person name="Roberts A."/>
            <person name="Saif S."/>
            <person name="Shea T."/>
            <person name="Sisk P."/>
            <person name="Stolte C."/>
            <person name="Sykes S."/>
            <person name="Wortman J."/>
            <person name="Nusbaum C."/>
            <person name="Birren B."/>
        </authorList>
    </citation>
    <scope>NUCLEOTIDE SEQUENCE [LARGE SCALE GENOMIC DNA]</scope>
    <source>
        <strain evidence="4">ATCC 50505</strain>
    </source>
</reference>
<dbReference type="Pfam" id="PF01423">
    <property type="entry name" value="LSM"/>
    <property type="match status" value="1"/>
</dbReference>
<dbReference type="GeneID" id="19882721"/>
<dbReference type="GeneID" id="19882837"/>
<reference evidence="2" key="2">
    <citation type="submission" date="2011-05" db="EMBL/GenBank/DDBJ databases">
        <authorList>
            <consortium name="The Broad Institute Genome Sequencing Platform"/>
            <consortium name="The Broad Institute Genome Sequencing Center for Infectious Disease"/>
            <person name="Cuomo C."/>
            <person name="Didier E."/>
            <person name="Bowers L."/>
            <person name="Young S.K."/>
            <person name="Zeng Q."/>
            <person name="Gargeya S."/>
            <person name="Fitzgerald M."/>
            <person name="Haas B."/>
            <person name="Abouelleil A."/>
            <person name="Alvarado L."/>
            <person name="Arachchi H.M."/>
            <person name="Berlin A."/>
            <person name="Brown A."/>
            <person name="Chapman S.B."/>
            <person name="Chen Z."/>
            <person name="Dunbar C."/>
            <person name="Freedman E."/>
            <person name="Gearin G."/>
            <person name="Gellesch M."/>
            <person name="Goldberg J."/>
            <person name="Griggs A."/>
            <person name="Gujja S."/>
            <person name="Heilman E.R."/>
            <person name="Heiman D."/>
            <person name="Howarth C."/>
            <person name="Larson L."/>
            <person name="Lui A."/>
            <person name="MacDonald P.J.P."/>
            <person name="Mehta T."/>
            <person name="Montmayeur A."/>
            <person name="Murphy C."/>
            <person name="Neiman D."/>
            <person name="Pearson M."/>
            <person name="Priest M."/>
            <person name="Roberts A."/>
            <person name="Saif S."/>
            <person name="Shea T."/>
            <person name="Shenoy N."/>
            <person name="Sisk P."/>
            <person name="Stolte C."/>
            <person name="Sykes S."/>
            <person name="White J."/>
            <person name="Yandava C."/>
            <person name="Wortman J."/>
            <person name="Nusbaum C."/>
            <person name="Birren B."/>
        </authorList>
    </citation>
    <scope>NUCLEOTIDE SEQUENCE</scope>
    <source>
        <strain evidence="2">ATCC 50505</strain>
    </source>
</reference>
<dbReference type="CDD" id="cd00600">
    <property type="entry name" value="Sm_like"/>
    <property type="match status" value="1"/>
</dbReference>
<dbReference type="SMART" id="SM00651">
    <property type="entry name" value="Sm"/>
    <property type="match status" value="1"/>
</dbReference>
<dbReference type="AlphaFoldDB" id="L2GIX9"/>
<dbReference type="VEuPathDB" id="MicrosporidiaDB:VICG_02011"/>
<evidence type="ECO:0000313" key="4">
    <source>
        <dbReference type="Proteomes" id="UP000011082"/>
    </source>
</evidence>
<dbReference type="InterPro" id="IPR001163">
    <property type="entry name" value="Sm_dom_euk/arc"/>
</dbReference>
<protein>
    <recommendedName>
        <fullName evidence="1">Sm domain-containing protein</fullName>
    </recommendedName>
</protein>
<proteinExistence type="predicted"/>
<dbReference type="RefSeq" id="XP_007605572.1">
    <property type="nucleotide sequence ID" value="XM_007605510.1"/>
</dbReference>
<evidence type="ECO:0000313" key="3">
    <source>
        <dbReference type="EMBL" id="ELA40981.1"/>
    </source>
</evidence>